<dbReference type="GO" id="GO:0043565">
    <property type="term" value="F:sequence-specific DNA binding"/>
    <property type="evidence" value="ECO:0007669"/>
    <property type="project" value="TreeGrafter"/>
</dbReference>
<dbReference type="Pfam" id="PF00126">
    <property type="entry name" value="HTH_1"/>
    <property type="match status" value="1"/>
</dbReference>
<accession>A0A2N3KX96</accession>
<reference evidence="6 7" key="1">
    <citation type="submission" date="2017-09" db="EMBL/GenBank/DDBJ databases">
        <title>Biodiversity and function of Thalassospira species in the particle-attached aromatic-hydrocarbon-degrading consortia from the surface seawater of the South China Sea.</title>
        <authorList>
            <person name="Dong C."/>
            <person name="Liu R."/>
            <person name="Shao Z."/>
        </authorList>
    </citation>
    <scope>NUCLEOTIDE SEQUENCE [LARGE SCALE GENOMIC DNA]</scope>
    <source>
        <strain evidence="6 7">CSC1P2</strain>
    </source>
</reference>
<sequence>MKTPDWDGLRTFAVLCRAGNMSAAARELGINQTTVSRRIARLEEVLGYPILRRDEGALSPTGQGRQLLETARLMEGSLAAFMGKMPGGDGADDKTALMGNVRLSAVDAILEGVLVPAFGGFHQCYPGLQLELTGHNRNLNIAQRETDIAIRLALPESGAFRSRRIGFMEFAIYGARADMDAHISPWVDLTEGFADKPEQQWLSNAFGNRRVIGRANRSLMLAGMAKKADACCLLPVCIGAQATGMHRLAQYNVTAGREIWLLVHQDMAHLPHIRAVLDWVSDVMKPLARPLGEARLL</sequence>
<dbReference type="SUPFAM" id="SSF46785">
    <property type="entry name" value="Winged helix' DNA-binding domain"/>
    <property type="match status" value="1"/>
</dbReference>
<dbReference type="Proteomes" id="UP000233597">
    <property type="component" value="Unassembled WGS sequence"/>
</dbReference>
<dbReference type="Pfam" id="PF03466">
    <property type="entry name" value="LysR_substrate"/>
    <property type="match status" value="1"/>
</dbReference>
<dbReference type="OrthoDB" id="7333438at2"/>
<dbReference type="AlphaFoldDB" id="A0A2N3KX96"/>
<gene>
    <name evidence="6" type="ORF">COO20_07080</name>
</gene>
<dbReference type="Gene3D" id="1.10.10.10">
    <property type="entry name" value="Winged helix-like DNA-binding domain superfamily/Winged helix DNA-binding domain"/>
    <property type="match status" value="1"/>
</dbReference>
<comment type="caution">
    <text evidence="6">The sequence shown here is derived from an EMBL/GenBank/DDBJ whole genome shotgun (WGS) entry which is preliminary data.</text>
</comment>
<proteinExistence type="inferred from homology"/>
<keyword evidence="3" id="KW-0238">DNA-binding</keyword>
<dbReference type="InterPro" id="IPR058163">
    <property type="entry name" value="LysR-type_TF_proteobact-type"/>
</dbReference>
<dbReference type="InterPro" id="IPR036390">
    <property type="entry name" value="WH_DNA-bd_sf"/>
</dbReference>
<evidence type="ECO:0000313" key="7">
    <source>
        <dbReference type="Proteomes" id="UP000233597"/>
    </source>
</evidence>
<dbReference type="PANTHER" id="PTHR30537:SF3">
    <property type="entry name" value="TRANSCRIPTIONAL REGULATORY PROTEIN"/>
    <property type="match status" value="1"/>
</dbReference>
<organism evidence="6 7">
    <name type="scientific">Thalassospira marina</name>
    <dbReference type="NCBI Taxonomy" id="2048283"/>
    <lineage>
        <taxon>Bacteria</taxon>
        <taxon>Pseudomonadati</taxon>
        <taxon>Pseudomonadota</taxon>
        <taxon>Alphaproteobacteria</taxon>
        <taxon>Rhodospirillales</taxon>
        <taxon>Thalassospiraceae</taxon>
        <taxon>Thalassospira</taxon>
    </lineage>
</organism>
<protein>
    <submittedName>
        <fullName evidence="6">LysR family transcriptional regulator</fullName>
    </submittedName>
</protein>
<comment type="similarity">
    <text evidence="1">Belongs to the LysR transcriptional regulatory family.</text>
</comment>
<dbReference type="InterPro" id="IPR005119">
    <property type="entry name" value="LysR_subst-bd"/>
</dbReference>
<dbReference type="GO" id="GO:0003700">
    <property type="term" value="F:DNA-binding transcription factor activity"/>
    <property type="evidence" value="ECO:0007669"/>
    <property type="project" value="InterPro"/>
</dbReference>
<dbReference type="RefSeq" id="WP_101265047.1">
    <property type="nucleotide sequence ID" value="NZ_NWTK01000003.1"/>
</dbReference>
<evidence type="ECO:0000256" key="2">
    <source>
        <dbReference type="ARBA" id="ARBA00023015"/>
    </source>
</evidence>
<dbReference type="InterPro" id="IPR000847">
    <property type="entry name" value="LysR_HTH_N"/>
</dbReference>
<dbReference type="PANTHER" id="PTHR30537">
    <property type="entry name" value="HTH-TYPE TRANSCRIPTIONAL REGULATOR"/>
    <property type="match status" value="1"/>
</dbReference>
<dbReference type="GO" id="GO:0006351">
    <property type="term" value="P:DNA-templated transcription"/>
    <property type="evidence" value="ECO:0007669"/>
    <property type="project" value="TreeGrafter"/>
</dbReference>
<evidence type="ECO:0000259" key="5">
    <source>
        <dbReference type="PROSITE" id="PS50931"/>
    </source>
</evidence>
<dbReference type="PRINTS" id="PR00039">
    <property type="entry name" value="HTHLYSR"/>
</dbReference>
<dbReference type="Gene3D" id="3.40.190.290">
    <property type="match status" value="1"/>
</dbReference>
<feature type="domain" description="HTH lysR-type" evidence="5">
    <location>
        <begin position="4"/>
        <end position="61"/>
    </location>
</feature>
<keyword evidence="2" id="KW-0805">Transcription regulation</keyword>
<dbReference type="SUPFAM" id="SSF53850">
    <property type="entry name" value="Periplasmic binding protein-like II"/>
    <property type="match status" value="1"/>
</dbReference>
<dbReference type="InterPro" id="IPR036388">
    <property type="entry name" value="WH-like_DNA-bd_sf"/>
</dbReference>
<evidence type="ECO:0000256" key="3">
    <source>
        <dbReference type="ARBA" id="ARBA00023125"/>
    </source>
</evidence>
<dbReference type="EMBL" id="NWTK01000003">
    <property type="protein sequence ID" value="PKR55192.1"/>
    <property type="molecule type" value="Genomic_DNA"/>
</dbReference>
<name>A0A2N3KX96_9PROT</name>
<evidence type="ECO:0000256" key="4">
    <source>
        <dbReference type="ARBA" id="ARBA00023163"/>
    </source>
</evidence>
<keyword evidence="4" id="KW-0804">Transcription</keyword>
<dbReference type="PROSITE" id="PS50931">
    <property type="entry name" value="HTH_LYSR"/>
    <property type="match status" value="1"/>
</dbReference>
<evidence type="ECO:0000313" key="6">
    <source>
        <dbReference type="EMBL" id="PKR55192.1"/>
    </source>
</evidence>
<evidence type="ECO:0000256" key="1">
    <source>
        <dbReference type="ARBA" id="ARBA00009437"/>
    </source>
</evidence>